<dbReference type="SUPFAM" id="SSF52374">
    <property type="entry name" value="Nucleotidylyl transferase"/>
    <property type="match status" value="1"/>
</dbReference>
<keyword evidence="7 15" id="KW-0548">Nucleotidyltransferase</keyword>
<comment type="pathway">
    <text evidence="3 15">Cofactor biosynthesis; FMN biosynthesis; FMN from riboflavin (ATP route): step 1/1.</text>
</comment>
<dbReference type="PANTHER" id="PTHR22749:SF6">
    <property type="entry name" value="RIBOFLAVIN KINASE"/>
    <property type="match status" value="1"/>
</dbReference>
<keyword evidence="12" id="KW-0511">Multifunctional enzyme</keyword>
<evidence type="ECO:0000256" key="1">
    <source>
        <dbReference type="ARBA" id="ARBA00002121"/>
    </source>
</evidence>
<evidence type="ECO:0000256" key="2">
    <source>
        <dbReference type="ARBA" id="ARBA00004726"/>
    </source>
</evidence>
<dbReference type="Pfam" id="PF01687">
    <property type="entry name" value="Flavokinase"/>
    <property type="match status" value="1"/>
</dbReference>
<evidence type="ECO:0000256" key="8">
    <source>
        <dbReference type="ARBA" id="ARBA00022741"/>
    </source>
</evidence>
<evidence type="ECO:0000256" key="12">
    <source>
        <dbReference type="ARBA" id="ARBA00023268"/>
    </source>
</evidence>
<keyword evidence="6 15" id="KW-0808">Transferase</keyword>
<keyword evidence="9 15" id="KW-0418">Kinase</keyword>
<dbReference type="Pfam" id="PF06574">
    <property type="entry name" value="FAD_syn"/>
    <property type="match status" value="1"/>
</dbReference>
<evidence type="ECO:0000256" key="4">
    <source>
        <dbReference type="ARBA" id="ARBA00022630"/>
    </source>
</evidence>
<feature type="domain" description="Riboflavin kinase" evidence="16">
    <location>
        <begin position="185"/>
        <end position="312"/>
    </location>
</feature>
<evidence type="ECO:0000256" key="3">
    <source>
        <dbReference type="ARBA" id="ARBA00005201"/>
    </source>
</evidence>
<dbReference type="PIRSF" id="PIRSF004491">
    <property type="entry name" value="FAD_Synth"/>
    <property type="match status" value="1"/>
</dbReference>
<evidence type="ECO:0000259" key="16">
    <source>
        <dbReference type="SMART" id="SM00904"/>
    </source>
</evidence>
<dbReference type="UniPathway" id="UPA00276">
    <property type="reaction ID" value="UER00406"/>
</dbReference>
<dbReference type="SUPFAM" id="SSF82114">
    <property type="entry name" value="Riboflavin kinase-like"/>
    <property type="match status" value="1"/>
</dbReference>
<evidence type="ECO:0000256" key="6">
    <source>
        <dbReference type="ARBA" id="ARBA00022679"/>
    </source>
</evidence>
<dbReference type="CDD" id="cd02064">
    <property type="entry name" value="FAD_synthetase_N"/>
    <property type="match status" value="1"/>
</dbReference>
<keyword evidence="4 15" id="KW-0285">Flavoprotein</keyword>
<comment type="catalytic activity">
    <reaction evidence="13 15">
        <text>riboflavin + ATP = FMN + ADP + H(+)</text>
        <dbReference type="Rhea" id="RHEA:14357"/>
        <dbReference type="ChEBI" id="CHEBI:15378"/>
        <dbReference type="ChEBI" id="CHEBI:30616"/>
        <dbReference type="ChEBI" id="CHEBI:57986"/>
        <dbReference type="ChEBI" id="CHEBI:58210"/>
        <dbReference type="ChEBI" id="CHEBI:456216"/>
        <dbReference type="EC" id="2.7.1.26"/>
    </reaction>
</comment>
<dbReference type="EC" id="2.7.7.2" evidence="15"/>
<name>A0A8J7M835_9RHOB</name>
<keyword evidence="18" id="KW-1185">Reference proteome</keyword>
<dbReference type="FunFam" id="3.40.50.620:FF:000021">
    <property type="entry name" value="Riboflavin biosynthesis protein"/>
    <property type="match status" value="1"/>
</dbReference>
<evidence type="ECO:0000256" key="5">
    <source>
        <dbReference type="ARBA" id="ARBA00022643"/>
    </source>
</evidence>
<evidence type="ECO:0000256" key="14">
    <source>
        <dbReference type="ARBA" id="ARBA00049494"/>
    </source>
</evidence>
<dbReference type="NCBIfam" id="NF004160">
    <property type="entry name" value="PRK05627.1-3"/>
    <property type="match status" value="1"/>
</dbReference>
<dbReference type="GO" id="GO:0005524">
    <property type="term" value="F:ATP binding"/>
    <property type="evidence" value="ECO:0007669"/>
    <property type="project" value="UniProtKB-UniRule"/>
</dbReference>
<protein>
    <recommendedName>
        <fullName evidence="15">Riboflavin biosynthesis protein</fullName>
    </recommendedName>
    <domain>
        <recommendedName>
            <fullName evidence="15">Riboflavin kinase</fullName>
            <ecNumber evidence="15">2.7.1.26</ecNumber>
        </recommendedName>
        <alternativeName>
            <fullName evidence="15">Flavokinase</fullName>
        </alternativeName>
    </domain>
    <domain>
        <recommendedName>
            <fullName evidence="15">FMN adenylyltransferase</fullName>
            <ecNumber evidence="15">2.7.7.2</ecNumber>
        </recommendedName>
        <alternativeName>
            <fullName evidence="15">FAD pyrophosphorylase</fullName>
        </alternativeName>
        <alternativeName>
            <fullName evidence="15">FAD synthase</fullName>
        </alternativeName>
    </domain>
</protein>
<dbReference type="UniPathway" id="UPA00277">
    <property type="reaction ID" value="UER00407"/>
</dbReference>
<dbReference type="Proteomes" id="UP000655420">
    <property type="component" value="Unassembled WGS sequence"/>
</dbReference>
<comment type="caution">
    <text evidence="17">The sequence shown here is derived from an EMBL/GenBank/DDBJ whole genome shotgun (WGS) entry which is preliminary data.</text>
</comment>
<keyword evidence="8 15" id="KW-0547">Nucleotide-binding</keyword>
<evidence type="ECO:0000256" key="11">
    <source>
        <dbReference type="ARBA" id="ARBA00022840"/>
    </source>
</evidence>
<dbReference type="NCBIfam" id="TIGR00083">
    <property type="entry name" value="ribF"/>
    <property type="match status" value="1"/>
</dbReference>
<proteinExistence type="inferred from homology"/>
<dbReference type="EC" id="2.7.1.26" evidence="15"/>
<dbReference type="InterPro" id="IPR023465">
    <property type="entry name" value="Riboflavin_kinase_dom_sf"/>
</dbReference>
<dbReference type="PANTHER" id="PTHR22749">
    <property type="entry name" value="RIBOFLAVIN KINASE/FMN ADENYLYLTRANSFERASE"/>
    <property type="match status" value="1"/>
</dbReference>
<dbReference type="GO" id="GO:0003919">
    <property type="term" value="F:FMN adenylyltransferase activity"/>
    <property type="evidence" value="ECO:0007669"/>
    <property type="project" value="UniProtKB-UniRule"/>
</dbReference>
<sequence length="328" mass="35376">MRISHGFENLGAGLRGGAAAIGNFDGVHLGHRALFAAAREAARHAGPDTPASVVTFEPHPRRHFQPEAPPFRLTTPEERAHLLAAAGVDRLHVLRFDAALSAMSPEAFARDVIAEGLGLSHVVVGEDFRFGHRRAGDATMLRRMGQQMGFGVTILHLVGDEAGDFSSTAARVAIEQGNMADAAAILGRWHAVTGNVRQGDRRGRELGYPTANLDFGEQILPRFGIYAARVEIREGPHAGIRDGVASIGIRPTFGVNAPNFEVHLFDFDGDLYGTPIAASLVAFLRAEARFDSVEALIEQMDRDSLEARAALARARIPSRSRGERKRSG</sequence>
<comment type="function">
    <text evidence="1">Catalyzes the phosphorylation of riboflavin to FMN followed by the adenylation of FMN to FAD.</text>
</comment>
<dbReference type="GO" id="GO:0009398">
    <property type="term" value="P:FMN biosynthetic process"/>
    <property type="evidence" value="ECO:0007669"/>
    <property type="project" value="UniProtKB-UniRule"/>
</dbReference>
<dbReference type="AlphaFoldDB" id="A0A8J7M835"/>
<keyword evidence="10 15" id="KW-0274">FAD</keyword>
<dbReference type="Gene3D" id="2.40.30.30">
    <property type="entry name" value="Riboflavin kinase-like"/>
    <property type="match status" value="1"/>
</dbReference>
<dbReference type="RefSeq" id="WP_200610153.1">
    <property type="nucleotide sequence ID" value="NZ_JAEHHL010000007.1"/>
</dbReference>
<dbReference type="GO" id="GO:0009231">
    <property type="term" value="P:riboflavin biosynthetic process"/>
    <property type="evidence" value="ECO:0007669"/>
    <property type="project" value="InterPro"/>
</dbReference>
<evidence type="ECO:0000313" key="17">
    <source>
        <dbReference type="EMBL" id="MBK0399940.1"/>
    </source>
</evidence>
<comment type="similarity">
    <text evidence="15">Belongs to the ribF family.</text>
</comment>
<gene>
    <name evidence="17" type="ORF">H0I76_12130</name>
</gene>
<keyword evidence="5 15" id="KW-0288">FMN</keyword>
<evidence type="ECO:0000256" key="10">
    <source>
        <dbReference type="ARBA" id="ARBA00022827"/>
    </source>
</evidence>
<dbReference type="InterPro" id="IPR023468">
    <property type="entry name" value="Riboflavin_kinase"/>
</dbReference>
<accession>A0A8J7M835</accession>
<dbReference type="Gene3D" id="3.40.50.620">
    <property type="entry name" value="HUPs"/>
    <property type="match status" value="1"/>
</dbReference>
<dbReference type="InterPro" id="IPR014729">
    <property type="entry name" value="Rossmann-like_a/b/a_fold"/>
</dbReference>
<dbReference type="GO" id="GO:0006747">
    <property type="term" value="P:FAD biosynthetic process"/>
    <property type="evidence" value="ECO:0007669"/>
    <property type="project" value="UniProtKB-UniRule"/>
</dbReference>
<evidence type="ECO:0000256" key="15">
    <source>
        <dbReference type="PIRNR" id="PIRNR004491"/>
    </source>
</evidence>
<keyword evidence="11 15" id="KW-0067">ATP-binding</keyword>
<evidence type="ECO:0000313" key="18">
    <source>
        <dbReference type="Proteomes" id="UP000655420"/>
    </source>
</evidence>
<dbReference type="InterPro" id="IPR015865">
    <property type="entry name" value="Riboflavin_kinase_bac/euk"/>
</dbReference>
<dbReference type="SMART" id="SM00904">
    <property type="entry name" value="Flavokinase"/>
    <property type="match status" value="1"/>
</dbReference>
<dbReference type="GO" id="GO:0008531">
    <property type="term" value="F:riboflavin kinase activity"/>
    <property type="evidence" value="ECO:0007669"/>
    <property type="project" value="UniProtKB-UniRule"/>
</dbReference>
<comment type="catalytic activity">
    <reaction evidence="14 15">
        <text>FMN + ATP + H(+) = FAD + diphosphate</text>
        <dbReference type="Rhea" id="RHEA:17237"/>
        <dbReference type="ChEBI" id="CHEBI:15378"/>
        <dbReference type="ChEBI" id="CHEBI:30616"/>
        <dbReference type="ChEBI" id="CHEBI:33019"/>
        <dbReference type="ChEBI" id="CHEBI:57692"/>
        <dbReference type="ChEBI" id="CHEBI:58210"/>
        <dbReference type="EC" id="2.7.7.2"/>
    </reaction>
</comment>
<reference evidence="17" key="1">
    <citation type="submission" date="2020-12" db="EMBL/GenBank/DDBJ databases">
        <title>Bacterial taxonomy.</title>
        <authorList>
            <person name="Pan X."/>
        </authorList>
    </citation>
    <scope>NUCLEOTIDE SEQUENCE</scope>
    <source>
        <strain evidence="17">M0105</strain>
    </source>
</reference>
<organism evidence="17 18">
    <name type="scientific">Thermohalobaculum xanthum</name>
    <dbReference type="NCBI Taxonomy" id="2753746"/>
    <lineage>
        <taxon>Bacteria</taxon>
        <taxon>Pseudomonadati</taxon>
        <taxon>Pseudomonadota</taxon>
        <taxon>Alphaproteobacteria</taxon>
        <taxon>Rhodobacterales</taxon>
        <taxon>Paracoccaceae</taxon>
        <taxon>Thermohalobaculum</taxon>
    </lineage>
</organism>
<evidence type="ECO:0000256" key="13">
    <source>
        <dbReference type="ARBA" id="ARBA00047880"/>
    </source>
</evidence>
<dbReference type="InterPro" id="IPR002606">
    <property type="entry name" value="Riboflavin_kinase_bac"/>
</dbReference>
<evidence type="ECO:0000256" key="7">
    <source>
        <dbReference type="ARBA" id="ARBA00022695"/>
    </source>
</evidence>
<dbReference type="EMBL" id="JAEHHL010000007">
    <property type="protein sequence ID" value="MBK0399940.1"/>
    <property type="molecule type" value="Genomic_DNA"/>
</dbReference>
<evidence type="ECO:0000256" key="9">
    <source>
        <dbReference type="ARBA" id="ARBA00022777"/>
    </source>
</evidence>
<comment type="pathway">
    <text evidence="2 15">Cofactor biosynthesis; FAD biosynthesis; FAD from FMN: step 1/1.</text>
</comment>
<dbReference type="InterPro" id="IPR015864">
    <property type="entry name" value="FAD_synthase"/>
</dbReference>